<dbReference type="RefSeq" id="WP_086347363.1">
    <property type="nucleotide sequence ID" value="NZ_CP147247.1"/>
</dbReference>
<keyword evidence="2" id="KW-0479">Metal-binding</keyword>
<dbReference type="Gene3D" id="3.60.15.10">
    <property type="entry name" value="Ribonuclease Z/Hydroxyacylglutathione hydrolase-like"/>
    <property type="match status" value="1"/>
</dbReference>
<evidence type="ECO:0000259" key="5">
    <source>
        <dbReference type="SMART" id="SM00849"/>
    </source>
</evidence>
<comment type="cofactor">
    <cofactor evidence="1">
        <name>Zn(2+)</name>
        <dbReference type="ChEBI" id="CHEBI:29105"/>
    </cofactor>
</comment>
<dbReference type="Pfam" id="PF00753">
    <property type="entry name" value="Lactamase_B"/>
    <property type="match status" value="1"/>
</dbReference>
<dbReference type="GO" id="GO:0046872">
    <property type="term" value="F:metal ion binding"/>
    <property type="evidence" value="ECO:0007669"/>
    <property type="project" value="UniProtKB-KW"/>
</dbReference>
<dbReference type="GO" id="GO:0016787">
    <property type="term" value="F:hydrolase activity"/>
    <property type="evidence" value="ECO:0007669"/>
    <property type="project" value="UniProtKB-KW"/>
</dbReference>
<dbReference type="InterPro" id="IPR001279">
    <property type="entry name" value="Metallo-B-lactamas"/>
</dbReference>
<evidence type="ECO:0000256" key="2">
    <source>
        <dbReference type="ARBA" id="ARBA00022723"/>
    </source>
</evidence>
<accession>A0A242KBN1</accession>
<dbReference type="EMBL" id="NGMM01000001">
    <property type="protein sequence ID" value="OTP18366.1"/>
    <property type="molecule type" value="Genomic_DNA"/>
</dbReference>
<evidence type="ECO:0000256" key="4">
    <source>
        <dbReference type="ARBA" id="ARBA00022833"/>
    </source>
</evidence>
<keyword evidence="8" id="KW-1185">Reference proteome</keyword>
<reference evidence="7" key="2">
    <citation type="submission" date="2017-05" db="EMBL/GenBank/DDBJ databases">
        <authorList>
            <consortium name="The Broad Institute Genomics Platform"/>
            <consortium name="The Broad Institute Genomic Center for Infectious Diseases"/>
            <person name="Earl A."/>
            <person name="Manson A."/>
            <person name="Schwartman J."/>
            <person name="Gilmore M."/>
            <person name="Abouelleil A."/>
            <person name="Cao P."/>
            <person name="Chapman S."/>
            <person name="Cusick C."/>
            <person name="Shea T."/>
            <person name="Young S."/>
            <person name="Neafsey D."/>
            <person name="Nusbaum C."/>
            <person name="Birren B."/>
        </authorList>
    </citation>
    <scope>NUCLEOTIDE SEQUENCE</scope>
    <source>
        <strain evidence="7">9E7_DIV0242</strain>
    </source>
</reference>
<organism evidence="6">
    <name type="scientific">Candidatus Enterococcus clewellii</name>
    <dbReference type="NCBI Taxonomy" id="1834193"/>
    <lineage>
        <taxon>Bacteria</taxon>
        <taxon>Bacillati</taxon>
        <taxon>Bacillota</taxon>
        <taxon>Bacilli</taxon>
        <taxon>Lactobacillales</taxon>
        <taxon>Enterococcaceae</taxon>
        <taxon>Enterococcus</taxon>
    </lineage>
</organism>
<dbReference type="Proteomes" id="UP000195141">
    <property type="component" value="Chromosome"/>
</dbReference>
<evidence type="ECO:0000313" key="6">
    <source>
        <dbReference type="EMBL" id="OTP18366.1"/>
    </source>
</evidence>
<protein>
    <submittedName>
        <fullName evidence="6">Metallo-beta-lactamase</fullName>
    </submittedName>
</protein>
<dbReference type="EMBL" id="CP147247">
    <property type="protein sequence ID" value="WYJ88416.1"/>
    <property type="molecule type" value="Genomic_DNA"/>
</dbReference>
<feature type="domain" description="Metallo-beta-lactamase" evidence="5">
    <location>
        <begin position="13"/>
        <end position="191"/>
    </location>
</feature>
<reference evidence="7" key="3">
    <citation type="submission" date="2024-03" db="EMBL/GenBank/DDBJ databases">
        <title>The Genome Sequence of Enterococcus sp. DIV0242b.</title>
        <authorList>
            <consortium name="The Broad Institute Genomics Platform"/>
            <consortium name="The Broad Institute Microbial Omics Core"/>
            <consortium name="The Broad Institute Genomic Center for Infectious Diseases"/>
            <person name="Earl A."/>
            <person name="Manson A."/>
            <person name="Gilmore M."/>
            <person name="Schwartman J."/>
            <person name="Shea T."/>
            <person name="Abouelleil A."/>
            <person name="Cao P."/>
            <person name="Chapman S."/>
            <person name="Cusick C."/>
            <person name="Young S."/>
            <person name="Neafsey D."/>
            <person name="Nusbaum C."/>
            <person name="Birren B."/>
        </authorList>
    </citation>
    <scope>NUCLEOTIDE SEQUENCE</scope>
    <source>
        <strain evidence="7">9E7_DIV0242</strain>
    </source>
</reference>
<sequence length="208" mass="23413">MLTIEQLRTGAIQENCYLIFNEKSLLIVDPGAEDQRLIHEIEKTGRKPEAILLTHTHYDHIGAVESLRKQFDIPVYVSPLEQEWLGDPTLNLSGLAHHDDMANIIVQPAEYEFEMKDYEIGGMSFTVVPTPGHSIGSVSFIFDDFVVTGDALFKGSVGRTDLYTGNLEQLLDGIRTYLFTLPDEFPAYPGHGDATTIEHEKRTNPFFQ</sequence>
<reference evidence="6" key="1">
    <citation type="submission" date="2017-05" db="EMBL/GenBank/DDBJ databases">
        <title>The Genome Sequence of Enterococcus sp. 9E7_DIV0242.</title>
        <authorList>
            <consortium name="The Broad Institute Genomics Platform"/>
            <consortium name="The Broad Institute Genomic Center for Infectious Diseases"/>
            <person name="Earl A."/>
            <person name="Manson A."/>
            <person name="Schwartman J."/>
            <person name="Gilmore M."/>
            <person name="Abouelleil A."/>
            <person name="Cao P."/>
            <person name="Chapman S."/>
            <person name="Cusick C."/>
            <person name="Shea T."/>
            <person name="Young S."/>
            <person name="Neafsey D."/>
            <person name="Nusbaum C."/>
            <person name="Birren B."/>
        </authorList>
    </citation>
    <scope>NUCLEOTIDE SEQUENCE [LARGE SCALE GENOMIC DNA]</scope>
    <source>
        <strain evidence="6">9E7_DIV0242</strain>
    </source>
</reference>
<dbReference type="PANTHER" id="PTHR46233">
    <property type="entry name" value="HYDROXYACYLGLUTATHIONE HYDROLASE GLOC"/>
    <property type="match status" value="1"/>
</dbReference>
<dbReference type="CDD" id="cd06262">
    <property type="entry name" value="metallo-hydrolase-like_MBL-fold"/>
    <property type="match status" value="1"/>
</dbReference>
<evidence type="ECO:0000313" key="7">
    <source>
        <dbReference type="EMBL" id="WYJ88416.1"/>
    </source>
</evidence>
<proteinExistence type="predicted"/>
<keyword evidence="3" id="KW-0378">Hydrolase</keyword>
<dbReference type="OrthoDB" id="9802248at2"/>
<evidence type="ECO:0000256" key="3">
    <source>
        <dbReference type="ARBA" id="ARBA00022801"/>
    </source>
</evidence>
<dbReference type="SMART" id="SM00849">
    <property type="entry name" value="Lactamase_B"/>
    <property type="match status" value="1"/>
</dbReference>
<dbReference type="AlphaFoldDB" id="A0A242KBN1"/>
<dbReference type="InterPro" id="IPR051453">
    <property type="entry name" value="MBL_Glyoxalase_II"/>
</dbReference>
<evidence type="ECO:0000313" key="8">
    <source>
        <dbReference type="Proteomes" id="UP000195141"/>
    </source>
</evidence>
<evidence type="ECO:0000256" key="1">
    <source>
        <dbReference type="ARBA" id="ARBA00001947"/>
    </source>
</evidence>
<keyword evidence="4" id="KW-0862">Zinc</keyword>
<dbReference type="InterPro" id="IPR036866">
    <property type="entry name" value="RibonucZ/Hydroxyglut_hydro"/>
</dbReference>
<name>A0A242KBN1_9ENTE</name>
<gene>
    <name evidence="7" type="ORF">A5888_000135</name>
    <name evidence="6" type="ORF">A5888_000180</name>
</gene>
<dbReference type="SUPFAM" id="SSF56281">
    <property type="entry name" value="Metallo-hydrolase/oxidoreductase"/>
    <property type="match status" value="1"/>
</dbReference>
<dbReference type="PANTHER" id="PTHR46233:SF3">
    <property type="entry name" value="HYDROXYACYLGLUTATHIONE HYDROLASE GLOC"/>
    <property type="match status" value="1"/>
</dbReference>